<dbReference type="EMBL" id="JADCNL010000007">
    <property type="protein sequence ID" value="KAG0473238.1"/>
    <property type="molecule type" value="Genomic_DNA"/>
</dbReference>
<dbReference type="InterPro" id="IPR050730">
    <property type="entry name" value="UBX_domain-protein"/>
</dbReference>
<sequence length="103" mass="11649">MDALQRSQREFKLLFVYLHSPDHPDAPVFCAECLCSTMVAQFVNENFVCWGGSIRGSEGFKMSNSLKASRFPFCAVVMASTNQRMALLEQRRGQAYIANSYLK</sequence>
<name>A0A835QRE6_VANPL</name>
<dbReference type="PANTHER" id="PTHR23322">
    <property type="entry name" value="FAS-ASSOCIATED PROTEIN"/>
    <property type="match status" value="1"/>
</dbReference>
<feature type="domain" description="UAS" evidence="1">
    <location>
        <begin position="1"/>
        <end position="101"/>
    </location>
</feature>
<dbReference type="SMART" id="SM00594">
    <property type="entry name" value="UAS"/>
    <property type="match status" value="1"/>
</dbReference>
<gene>
    <name evidence="2" type="ORF">HPP92_015095</name>
</gene>
<dbReference type="GO" id="GO:0036503">
    <property type="term" value="P:ERAD pathway"/>
    <property type="evidence" value="ECO:0007669"/>
    <property type="project" value="TreeGrafter"/>
</dbReference>
<organism evidence="2 3">
    <name type="scientific">Vanilla planifolia</name>
    <name type="common">Vanilla</name>
    <dbReference type="NCBI Taxonomy" id="51239"/>
    <lineage>
        <taxon>Eukaryota</taxon>
        <taxon>Viridiplantae</taxon>
        <taxon>Streptophyta</taxon>
        <taxon>Embryophyta</taxon>
        <taxon>Tracheophyta</taxon>
        <taxon>Spermatophyta</taxon>
        <taxon>Magnoliopsida</taxon>
        <taxon>Liliopsida</taxon>
        <taxon>Asparagales</taxon>
        <taxon>Orchidaceae</taxon>
        <taxon>Vanilloideae</taxon>
        <taxon>Vanilleae</taxon>
        <taxon>Vanilla</taxon>
    </lineage>
</organism>
<dbReference type="SUPFAM" id="SSF52833">
    <property type="entry name" value="Thioredoxin-like"/>
    <property type="match status" value="1"/>
</dbReference>
<dbReference type="PANTHER" id="PTHR23322:SF1">
    <property type="entry name" value="FAS-ASSOCIATED FACTOR 2"/>
    <property type="match status" value="1"/>
</dbReference>
<dbReference type="InterPro" id="IPR036249">
    <property type="entry name" value="Thioredoxin-like_sf"/>
</dbReference>
<evidence type="ECO:0000313" key="3">
    <source>
        <dbReference type="Proteomes" id="UP000636800"/>
    </source>
</evidence>
<protein>
    <recommendedName>
        <fullName evidence="1">UAS domain-containing protein</fullName>
    </recommendedName>
</protein>
<evidence type="ECO:0000259" key="1">
    <source>
        <dbReference type="SMART" id="SM00594"/>
    </source>
</evidence>
<evidence type="ECO:0000313" key="2">
    <source>
        <dbReference type="EMBL" id="KAG0473238.1"/>
    </source>
</evidence>
<comment type="caution">
    <text evidence="2">The sequence shown here is derived from an EMBL/GenBank/DDBJ whole genome shotgun (WGS) entry which is preliminary data.</text>
</comment>
<dbReference type="GO" id="GO:0043130">
    <property type="term" value="F:ubiquitin binding"/>
    <property type="evidence" value="ECO:0007669"/>
    <property type="project" value="TreeGrafter"/>
</dbReference>
<keyword evidence="3" id="KW-1185">Reference proteome</keyword>
<dbReference type="InterPro" id="IPR049483">
    <property type="entry name" value="FAF1_2-like_UAS"/>
</dbReference>
<accession>A0A835QRE6</accession>
<proteinExistence type="predicted"/>
<dbReference type="InterPro" id="IPR006577">
    <property type="entry name" value="UAS"/>
</dbReference>
<dbReference type="OrthoDB" id="25391at2759"/>
<dbReference type="GO" id="GO:0005783">
    <property type="term" value="C:endoplasmic reticulum"/>
    <property type="evidence" value="ECO:0007669"/>
    <property type="project" value="TreeGrafter"/>
</dbReference>
<dbReference type="Gene3D" id="3.40.30.10">
    <property type="entry name" value="Glutaredoxin"/>
    <property type="match status" value="1"/>
</dbReference>
<dbReference type="Proteomes" id="UP000636800">
    <property type="component" value="Chromosome 7"/>
</dbReference>
<dbReference type="Pfam" id="PF21021">
    <property type="entry name" value="FAF1"/>
    <property type="match status" value="1"/>
</dbReference>
<reference evidence="2 3" key="1">
    <citation type="journal article" date="2020" name="Nat. Food">
        <title>A phased Vanilla planifolia genome enables genetic improvement of flavour and production.</title>
        <authorList>
            <person name="Hasing T."/>
            <person name="Tang H."/>
            <person name="Brym M."/>
            <person name="Khazi F."/>
            <person name="Huang T."/>
            <person name="Chambers A.H."/>
        </authorList>
    </citation>
    <scope>NUCLEOTIDE SEQUENCE [LARGE SCALE GENOMIC DNA]</scope>
    <source>
        <tissue evidence="2">Leaf</tissue>
    </source>
</reference>
<dbReference type="AlphaFoldDB" id="A0A835QRE6"/>
<dbReference type="CDD" id="cd02958">
    <property type="entry name" value="UAS"/>
    <property type="match status" value="1"/>
</dbReference>